<accession>A0ABD4LMW8</accession>
<comment type="caution">
    <text evidence="1">The sequence shown here is derived from an EMBL/GenBank/DDBJ whole genome shotgun (WGS) entry which is preliminary data.</text>
</comment>
<dbReference type="AlphaFoldDB" id="A0ABD4LMW8"/>
<name>A0ABD4LMW8_BACCE</name>
<organism evidence="1 2">
    <name type="scientific">Bacillus cereus</name>
    <dbReference type="NCBI Taxonomy" id="1396"/>
    <lineage>
        <taxon>Bacteria</taxon>
        <taxon>Bacillati</taxon>
        <taxon>Bacillota</taxon>
        <taxon>Bacilli</taxon>
        <taxon>Bacillales</taxon>
        <taxon>Bacillaceae</taxon>
        <taxon>Bacillus</taxon>
        <taxon>Bacillus cereus group</taxon>
    </lineage>
</organism>
<dbReference type="Proteomes" id="UP000613452">
    <property type="component" value="Unassembled WGS sequence"/>
</dbReference>
<protein>
    <submittedName>
        <fullName evidence="1">Uncharacterized protein</fullName>
    </submittedName>
</protein>
<proteinExistence type="predicted"/>
<dbReference type="EMBL" id="JAEFBZ010000007">
    <property type="protein sequence ID" value="MBK1611741.1"/>
    <property type="molecule type" value="Genomic_DNA"/>
</dbReference>
<reference evidence="1 2" key="1">
    <citation type="submission" date="2020-12" db="EMBL/GenBank/DDBJ databases">
        <title>Genome assembly for a thermostable protease producing Bacillus cereus MAKP1 strain isolated from chicken gut.</title>
        <authorList>
            <person name="Malaviya A."/>
        </authorList>
    </citation>
    <scope>NUCLEOTIDE SEQUENCE [LARGE SCALE GENOMIC DNA]</scope>
    <source>
        <strain evidence="1 2">MAKP1</strain>
    </source>
</reference>
<sequence>MRRGIKMDKKKQYDTLVEIVANARLLLAEGDTSDYAEKIRVDTKSLAGLLGYSEEKFNQDTIMRYMELNKSTKEAIEMEGRTHKMEVLVDVIPMVNGSRIYTANIDVAGERDFGLEGKSMRSVMLATRAEAKARSINRGEIRIMGEFNESDLTEDDIKVWETDIFEL</sequence>
<evidence type="ECO:0000313" key="2">
    <source>
        <dbReference type="Proteomes" id="UP000613452"/>
    </source>
</evidence>
<evidence type="ECO:0000313" key="1">
    <source>
        <dbReference type="EMBL" id="MBK1611741.1"/>
    </source>
</evidence>
<gene>
    <name evidence="1" type="ORF">JCR31_28270</name>
</gene>